<dbReference type="SUPFAM" id="SSF54076">
    <property type="entry name" value="RNase A-like"/>
    <property type="match status" value="1"/>
</dbReference>
<dbReference type="CDD" id="cd06265">
    <property type="entry name" value="RNase_A_canonical"/>
    <property type="match status" value="1"/>
</dbReference>
<dbReference type="RefSeq" id="XP_005371042.1">
    <property type="nucleotide sequence ID" value="XM_005370985.1"/>
</dbReference>
<dbReference type="Proteomes" id="UP000694915">
    <property type="component" value="Unplaced"/>
</dbReference>
<keyword evidence="14" id="KW-1185">Reference proteome</keyword>
<proteinExistence type="inferred from homology"/>
<comment type="similarity">
    <text evidence="1 12">Belongs to the pancreatic ribonuclease family.</text>
</comment>
<keyword evidence="8" id="KW-0325">Glycoprotein</keyword>
<protein>
    <recommendedName>
        <fullName evidence="2">Ribonuclease pancreatic</fullName>
    </recommendedName>
    <alternativeName>
        <fullName evidence="10">RNase 1</fullName>
    </alternativeName>
    <alternativeName>
        <fullName evidence="11">RNase A</fullName>
    </alternativeName>
</protein>
<keyword evidence="5 12" id="KW-0255">Endonuclease</keyword>
<dbReference type="PANTHER" id="PTHR11437:SF3">
    <property type="entry name" value="EOSINOPHIL CATIONIC PROTEIN"/>
    <property type="match status" value="1"/>
</dbReference>
<feature type="domain" description="Ribonuclease A-domain" evidence="13">
    <location>
        <begin position="30"/>
        <end position="158"/>
    </location>
</feature>
<evidence type="ECO:0000256" key="10">
    <source>
        <dbReference type="ARBA" id="ARBA00029964"/>
    </source>
</evidence>
<evidence type="ECO:0000256" key="4">
    <source>
        <dbReference type="ARBA" id="ARBA00022729"/>
    </source>
</evidence>
<dbReference type="Pfam" id="PF00074">
    <property type="entry name" value="RnaseA"/>
    <property type="match status" value="1"/>
</dbReference>
<evidence type="ECO:0000259" key="13">
    <source>
        <dbReference type="SMART" id="SM00092"/>
    </source>
</evidence>
<dbReference type="GeneID" id="101989076"/>
<dbReference type="SMART" id="SM00092">
    <property type="entry name" value="RNAse_Pc"/>
    <property type="match status" value="1"/>
</dbReference>
<keyword evidence="7" id="KW-1015">Disulfide bond</keyword>
<dbReference type="PROSITE" id="PS00127">
    <property type="entry name" value="RNASE_PANCREATIC"/>
    <property type="match status" value="1"/>
</dbReference>
<dbReference type="InterPro" id="IPR036816">
    <property type="entry name" value="RNaseA-like_dom_sf"/>
</dbReference>
<organism evidence="14 15">
    <name type="scientific">Microtus ochrogaster</name>
    <name type="common">Prairie vole</name>
    <dbReference type="NCBI Taxonomy" id="79684"/>
    <lineage>
        <taxon>Eukaryota</taxon>
        <taxon>Metazoa</taxon>
        <taxon>Chordata</taxon>
        <taxon>Craniata</taxon>
        <taxon>Vertebrata</taxon>
        <taxon>Euteleostomi</taxon>
        <taxon>Mammalia</taxon>
        <taxon>Eutheria</taxon>
        <taxon>Euarchontoglires</taxon>
        <taxon>Glires</taxon>
        <taxon>Rodentia</taxon>
        <taxon>Myomorpha</taxon>
        <taxon>Muroidea</taxon>
        <taxon>Cricetidae</taxon>
        <taxon>Arvicolinae</taxon>
        <taxon>Microtus</taxon>
    </lineage>
</organism>
<comment type="subunit">
    <text evidence="9">Monomer. Interacts with and forms tight 1:1 complexes with RNH1. Dimerization of two such complexes may occur. Interaction with RNH1 inhibits this protein.</text>
</comment>
<accession>A0ABM0LQZ8</accession>
<evidence type="ECO:0000256" key="7">
    <source>
        <dbReference type="ARBA" id="ARBA00023157"/>
    </source>
</evidence>
<evidence type="ECO:0000256" key="11">
    <source>
        <dbReference type="ARBA" id="ARBA00029971"/>
    </source>
</evidence>
<evidence type="ECO:0000313" key="14">
    <source>
        <dbReference type="Proteomes" id="UP000694915"/>
    </source>
</evidence>
<sequence length="158" mass="17773">MGVKLLEPRLCLLLLLPLVIMVSSVQVPPGLTPSQWFEIQHVNNRPRLQCTAAMRGVNNYTGRCKDKNTFLHTTFAAVVGVCGRPNTPCRNRIHTNCHNSPARVSLTYCNLTTPATHYTQCRYQTSPATMFYRVACNNRTPQDNGTYPVVPVHLDEIF</sequence>
<keyword evidence="3 12" id="KW-0540">Nuclease</keyword>
<evidence type="ECO:0000256" key="2">
    <source>
        <dbReference type="ARBA" id="ARBA00015595"/>
    </source>
</evidence>
<dbReference type="PANTHER" id="PTHR11437">
    <property type="entry name" value="RIBONUCLEASE"/>
    <property type="match status" value="1"/>
</dbReference>
<evidence type="ECO:0000256" key="12">
    <source>
        <dbReference type="RuleBase" id="RU000651"/>
    </source>
</evidence>
<gene>
    <name evidence="15" type="primary">Rnase2</name>
</gene>
<dbReference type="InterPro" id="IPR001427">
    <property type="entry name" value="RNaseA"/>
</dbReference>
<dbReference type="InterPro" id="IPR023412">
    <property type="entry name" value="RNaseA_domain"/>
</dbReference>
<evidence type="ECO:0000256" key="1">
    <source>
        <dbReference type="ARBA" id="ARBA00005600"/>
    </source>
</evidence>
<evidence type="ECO:0000256" key="5">
    <source>
        <dbReference type="ARBA" id="ARBA00022759"/>
    </source>
</evidence>
<keyword evidence="6 12" id="KW-0378">Hydrolase</keyword>
<keyword evidence="4 12" id="KW-0732">Signal</keyword>
<feature type="signal peptide" evidence="12">
    <location>
        <begin position="1"/>
        <end position="24"/>
    </location>
</feature>
<dbReference type="Gene3D" id="3.10.130.10">
    <property type="entry name" value="Ribonuclease A-like domain"/>
    <property type="match status" value="1"/>
</dbReference>
<feature type="chain" id="PRO_5044964135" description="Ribonuclease pancreatic" evidence="12">
    <location>
        <begin position="25"/>
        <end position="158"/>
    </location>
</feature>
<reference evidence="15" key="1">
    <citation type="submission" date="2025-08" db="UniProtKB">
        <authorList>
            <consortium name="RefSeq"/>
        </authorList>
    </citation>
    <scope>IDENTIFICATION</scope>
</reference>
<evidence type="ECO:0000256" key="6">
    <source>
        <dbReference type="ARBA" id="ARBA00022801"/>
    </source>
</evidence>
<evidence type="ECO:0000256" key="8">
    <source>
        <dbReference type="ARBA" id="ARBA00023180"/>
    </source>
</evidence>
<evidence type="ECO:0000256" key="9">
    <source>
        <dbReference type="ARBA" id="ARBA00026049"/>
    </source>
</evidence>
<dbReference type="InterPro" id="IPR023411">
    <property type="entry name" value="RNaseA_AS"/>
</dbReference>
<dbReference type="PRINTS" id="PR00794">
    <property type="entry name" value="RIBONUCLEASE"/>
</dbReference>
<name>A0ABM0LQZ8_MICOH</name>
<evidence type="ECO:0000256" key="3">
    <source>
        <dbReference type="ARBA" id="ARBA00022722"/>
    </source>
</evidence>
<evidence type="ECO:0000313" key="15">
    <source>
        <dbReference type="RefSeq" id="XP_005371042.1"/>
    </source>
</evidence>